<organism evidence="1 2">
    <name type="scientific">Dreissena polymorpha</name>
    <name type="common">Zebra mussel</name>
    <name type="synonym">Mytilus polymorpha</name>
    <dbReference type="NCBI Taxonomy" id="45954"/>
    <lineage>
        <taxon>Eukaryota</taxon>
        <taxon>Metazoa</taxon>
        <taxon>Spiralia</taxon>
        <taxon>Lophotrochozoa</taxon>
        <taxon>Mollusca</taxon>
        <taxon>Bivalvia</taxon>
        <taxon>Autobranchia</taxon>
        <taxon>Heteroconchia</taxon>
        <taxon>Euheterodonta</taxon>
        <taxon>Imparidentia</taxon>
        <taxon>Neoheterodontei</taxon>
        <taxon>Myida</taxon>
        <taxon>Dreissenoidea</taxon>
        <taxon>Dreissenidae</taxon>
        <taxon>Dreissena</taxon>
    </lineage>
</organism>
<accession>A0A9D4F3L6</accession>
<evidence type="ECO:0000313" key="2">
    <source>
        <dbReference type="Proteomes" id="UP000828390"/>
    </source>
</evidence>
<proteinExistence type="predicted"/>
<dbReference type="AlphaFoldDB" id="A0A9D4F3L6"/>
<reference evidence="1" key="2">
    <citation type="submission" date="2020-11" db="EMBL/GenBank/DDBJ databases">
        <authorList>
            <person name="McCartney M.A."/>
            <person name="Auch B."/>
            <person name="Kono T."/>
            <person name="Mallez S."/>
            <person name="Becker A."/>
            <person name="Gohl D.M."/>
            <person name="Silverstein K.A.T."/>
            <person name="Koren S."/>
            <person name="Bechman K.B."/>
            <person name="Herman A."/>
            <person name="Abrahante J.E."/>
            <person name="Garbe J."/>
        </authorList>
    </citation>
    <scope>NUCLEOTIDE SEQUENCE</scope>
    <source>
        <strain evidence="1">Duluth1</strain>
        <tissue evidence="1">Whole animal</tissue>
    </source>
</reference>
<comment type="caution">
    <text evidence="1">The sequence shown here is derived from an EMBL/GenBank/DDBJ whole genome shotgun (WGS) entry which is preliminary data.</text>
</comment>
<protein>
    <submittedName>
        <fullName evidence="1">Uncharacterized protein</fullName>
    </submittedName>
</protein>
<evidence type="ECO:0000313" key="1">
    <source>
        <dbReference type="EMBL" id="KAH3790679.1"/>
    </source>
</evidence>
<gene>
    <name evidence="1" type="ORF">DPMN_168885</name>
</gene>
<reference evidence="1" key="1">
    <citation type="journal article" date="2019" name="bioRxiv">
        <title>The Genome of the Zebra Mussel, Dreissena polymorpha: A Resource for Invasive Species Research.</title>
        <authorList>
            <person name="McCartney M.A."/>
            <person name="Auch B."/>
            <person name="Kono T."/>
            <person name="Mallez S."/>
            <person name="Zhang Y."/>
            <person name="Obille A."/>
            <person name="Becker A."/>
            <person name="Abrahante J.E."/>
            <person name="Garbe J."/>
            <person name="Badalamenti J.P."/>
            <person name="Herman A."/>
            <person name="Mangelson H."/>
            <person name="Liachko I."/>
            <person name="Sullivan S."/>
            <person name="Sone E.D."/>
            <person name="Koren S."/>
            <person name="Silverstein K.A.T."/>
            <person name="Beckman K.B."/>
            <person name="Gohl D.M."/>
        </authorList>
    </citation>
    <scope>NUCLEOTIDE SEQUENCE</scope>
    <source>
        <strain evidence="1">Duluth1</strain>
        <tissue evidence="1">Whole animal</tissue>
    </source>
</reference>
<name>A0A9D4F3L6_DREPO</name>
<dbReference type="Proteomes" id="UP000828390">
    <property type="component" value="Unassembled WGS sequence"/>
</dbReference>
<dbReference type="EMBL" id="JAIWYP010000008">
    <property type="protein sequence ID" value="KAH3790679.1"/>
    <property type="molecule type" value="Genomic_DNA"/>
</dbReference>
<keyword evidence="2" id="KW-1185">Reference proteome</keyword>
<sequence>MQYGLFRGNSFCGGRAGFRGRFMVRSRGAMRGRGYFEGAPAVYTKNYQRRVVMRNPSSQ</sequence>